<accession>A0A2G2X9H2</accession>
<dbReference type="InterPro" id="IPR002182">
    <property type="entry name" value="NB-ARC"/>
</dbReference>
<gene>
    <name evidence="2" type="ORF">CQW23_08618</name>
</gene>
<name>A0A2G2X9H2_CAPBA</name>
<protein>
    <recommendedName>
        <fullName evidence="1">NB-ARC domain-containing protein</fullName>
    </recommendedName>
</protein>
<evidence type="ECO:0000313" key="2">
    <source>
        <dbReference type="EMBL" id="PHT54156.1"/>
    </source>
</evidence>
<sequence>MSQMSSALGRIQLLCDDIFEGTDIIHGLACGRWGHEHRVAFWFRKLRPPLDYWAAKEPYNPPPRPPKVLKPQYKSPFLLPKDGEVPSNRTDSHPAMVRTLKRTTSYVYEDQIFVGFQDVVQTLLDELLKVDHRRRAIPIYGMGGLGKTTLVRNLYTSPNIVSSFPTQAWICVSQE</sequence>
<proteinExistence type="predicted"/>
<organism evidence="2 3">
    <name type="scientific">Capsicum baccatum</name>
    <name type="common">Peruvian pepper</name>
    <dbReference type="NCBI Taxonomy" id="33114"/>
    <lineage>
        <taxon>Eukaryota</taxon>
        <taxon>Viridiplantae</taxon>
        <taxon>Streptophyta</taxon>
        <taxon>Embryophyta</taxon>
        <taxon>Tracheophyta</taxon>
        <taxon>Spermatophyta</taxon>
        <taxon>Magnoliopsida</taxon>
        <taxon>eudicotyledons</taxon>
        <taxon>Gunneridae</taxon>
        <taxon>Pentapetalae</taxon>
        <taxon>asterids</taxon>
        <taxon>lamiids</taxon>
        <taxon>Solanales</taxon>
        <taxon>Solanaceae</taxon>
        <taxon>Solanoideae</taxon>
        <taxon>Capsiceae</taxon>
        <taxon>Capsicum</taxon>
    </lineage>
</organism>
<reference evidence="3" key="2">
    <citation type="journal article" date="2017" name="J. Anim. Genet.">
        <title>Multiple reference genome sequences of hot pepper reveal the massive evolution of plant disease resistance genes by retroduplication.</title>
        <authorList>
            <person name="Kim S."/>
            <person name="Park J."/>
            <person name="Yeom S.-I."/>
            <person name="Kim Y.-M."/>
            <person name="Seo E."/>
            <person name="Kim K.-T."/>
            <person name="Kim M.-S."/>
            <person name="Lee J.M."/>
            <person name="Cheong K."/>
            <person name="Shin H.-S."/>
            <person name="Kim S.-B."/>
            <person name="Han K."/>
            <person name="Lee J."/>
            <person name="Park M."/>
            <person name="Lee H.-A."/>
            <person name="Lee H.-Y."/>
            <person name="Lee Y."/>
            <person name="Oh S."/>
            <person name="Lee J.H."/>
            <person name="Choi E."/>
            <person name="Choi E."/>
            <person name="Lee S.E."/>
            <person name="Jeon J."/>
            <person name="Kim H."/>
            <person name="Choi G."/>
            <person name="Song H."/>
            <person name="Lee J."/>
            <person name="Lee S.-C."/>
            <person name="Kwon J.-K."/>
            <person name="Lee H.-Y."/>
            <person name="Koo N."/>
            <person name="Hong Y."/>
            <person name="Kim R.W."/>
            <person name="Kang W.-H."/>
            <person name="Huh J.H."/>
            <person name="Kang B.-C."/>
            <person name="Yang T.-J."/>
            <person name="Lee Y.-H."/>
            <person name="Bennetzen J.L."/>
            <person name="Choi D."/>
        </authorList>
    </citation>
    <scope>NUCLEOTIDE SEQUENCE [LARGE SCALE GENOMIC DNA]</scope>
    <source>
        <strain evidence="3">cv. PBC81</strain>
    </source>
</reference>
<dbReference type="PANTHER" id="PTHR19338">
    <property type="entry name" value="TRANSLOCASE OF INNER MITOCHONDRIAL MEMBRANE 13 HOMOLOG"/>
    <property type="match status" value="1"/>
</dbReference>
<dbReference type="STRING" id="33114.A0A2G2X9H2"/>
<dbReference type="Pfam" id="PF00931">
    <property type="entry name" value="NB-ARC"/>
    <property type="match status" value="1"/>
</dbReference>
<feature type="domain" description="NB-ARC" evidence="1">
    <location>
        <begin position="117"/>
        <end position="175"/>
    </location>
</feature>
<dbReference type="AlphaFoldDB" id="A0A2G2X9H2"/>
<dbReference type="Proteomes" id="UP000224567">
    <property type="component" value="Unassembled WGS sequence"/>
</dbReference>
<comment type="caution">
    <text evidence="2">The sequence shown here is derived from an EMBL/GenBank/DDBJ whole genome shotgun (WGS) entry which is preliminary data.</text>
</comment>
<evidence type="ECO:0000313" key="3">
    <source>
        <dbReference type="Proteomes" id="UP000224567"/>
    </source>
</evidence>
<evidence type="ECO:0000259" key="1">
    <source>
        <dbReference type="Pfam" id="PF00931"/>
    </source>
</evidence>
<dbReference type="PANTHER" id="PTHR19338:SF24">
    <property type="entry name" value="SNKR2GH2 PROTEIN"/>
    <property type="match status" value="1"/>
</dbReference>
<dbReference type="SUPFAM" id="SSF52540">
    <property type="entry name" value="P-loop containing nucleoside triphosphate hydrolases"/>
    <property type="match status" value="1"/>
</dbReference>
<reference evidence="2 3" key="1">
    <citation type="journal article" date="2017" name="Genome Biol.">
        <title>New reference genome sequences of hot pepper reveal the massive evolution of plant disease-resistance genes by retroduplication.</title>
        <authorList>
            <person name="Kim S."/>
            <person name="Park J."/>
            <person name="Yeom S.I."/>
            <person name="Kim Y.M."/>
            <person name="Seo E."/>
            <person name="Kim K.T."/>
            <person name="Kim M.S."/>
            <person name="Lee J.M."/>
            <person name="Cheong K."/>
            <person name="Shin H.S."/>
            <person name="Kim S.B."/>
            <person name="Han K."/>
            <person name="Lee J."/>
            <person name="Park M."/>
            <person name="Lee H.A."/>
            <person name="Lee H.Y."/>
            <person name="Lee Y."/>
            <person name="Oh S."/>
            <person name="Lee J.H."/>
            <person name="Choi E."/>
            <person name="Choi E."/>
            <person name="Lee S.E."/>
            <person name="Jeon J."/>
            <person name="Kim H."/>
            <person name="Choi G."/>
            <person name="Song H."/>
            <person name="Lee J."/>
            <person name="Lee S.C."/>
            <person name="Kwon J.K."/>
            <person name="Lee H.Y."/>
            <person name="Koo N."/>
            <person name="Hong Y."/>
            <person name="Kim R.W."/>
            <person name="Kang W.H."/>
            <person name="Huh J.H."/>
            <person name="Kang B.C."/>
            <person name="Yang T.J."/>
            <person name="Lee Y.H."/>
            <person name="Bennetzen J.L."/>
            <person name="Choi D."/>
        </authorList>
    </citation>
    <scope>NUCLEOTIDE SEQUENCE [LARGE SCALE GENOMIC DNA]</scope>
    <source>
        <strain evidence="3">cv. PBC81</strain>
    </source>
</reference>
<dbReference type="EMBL" id="MLFT02000003">
    <property type="protein sequence ID" value="PHT54156.1"/>
    <property type="molecule type" value="Genomic_DNA"/>
</dbReference>
<dbReference type="OrthoDB" id="3027644at2759"/>
<dbReference type="GO" id="GO:0043531">
    <property type="term" value="F:ADP binding"/>
    <property type="evidence" value="ECO:0007669"/>
    <property type="project" value="InterPro"/>
</dbReference>
<dbReference type="InterPro" id="IPR027417">
    <property type="entry name" value="P-loop_NTPase"/>
</dbReference>
<dbReference type="Gene3D" id="3.40.50.300">
    <property type="entry name" value="P-loop containing nucleotide triphosphate hydrolases"/>
    <property type="match status" value="1"/>
</dbReference>
<keyword evidence="3" id="KW-1185">Reference proteome</keyword>